<dbReference type="PANTHER" id="PTHR34473">
    <property type="entry name" value="UPF0699 TRANSMEMBRANE PROTEIN YDBS"/>
    <property type="match status" value="1"/>
</dbReference>
<keyword evidence="5" id="KW-1185">Reference proteome</keyword>
<dbReference type="PIRSF" id="PIRSF026631">
    <property type="entry name" value="UCP026631"/>
    <property type="match status" value="1"/>
</dbReference>
<dbReference type="AlphaFoldDB" id="A0A4R1BRA0"/>
<feature type="transmembrane region" description="Helical" evidence="2">
    <location>
        <begin position="69"/>
        <end position="89"/>
    </location>
</feature>
<feature type="region of interest" description="Disordered" evidence="1">
    <location>
        <begin position="1"/>
        <end position="24"/>
    </location>
</feature>
<evidence type="ECO:0000259" key="3">
    <source>
        <dbReference type="Pfam" id="PF03703"/>
    </source>
</evidence>
<protein>
    <recommendedName>
        <fullName evidence="3">YdbS-like PH domain-containing protein</fullName>
    </recommendedName>
</protein>
<dbReference type="Pfam" id="PF03703">
    <property type="entry name" value="bPH_2"/>
    <property type="match status" value="3"/>
</dbReference>
<evidence type="ECO:0000256" key="2">
    <source>
        <dbReference type="SAM" id="Phobius"/>
    </source>
</evidence>
<keyword evidence="2" id="KW-0812">Transmembrane</keyword>
<reference evidence="4 5" key="1">
    <citation type="submission" date="2019-03" db="EMBL/GenBank/DDBJ databases">
        <title>Whole genome sequence of a novel Rubrobacter taiwanensis strain, isolated from Yellowstone National Park.</title>
        <authorList>
            <person name="Freed S."/>
            <person name="Ramaley R.F."/>
            <person name="Kyndt J.A."/>
        </authorList>
    </citation>
    <scope>NUCLEOTIDE SEQUENCE [LARGE SCALE GENOMIC DNA]</scope>
    <source>
        <strain evidence="4 5">Yellowstone</strain>
    </source>
</reference>
<evidence type="ECO:0000313" key="4">
    <source>
        <dbReference type="EMBL" id="TCJ20299.1"/>
    </source>
</evidence>
<comment type="caution">
    <text evidence="4">The sequence shown here is derived from an EMBL/GenBank/DDBJ whole genome shotgun (WGS) entry which is preliminary data.</text>
</comment>
<feature type="domain" description="YdbS-like PH" evidence="3">
    <location>
        <begin position="91"/>
        <end position="171"/>
    </location>
</feature>
<keyword evidence="2" id="KW-1133">Transmembrane helix</keyword>
<keyword evidence="2" id="KW-0472">Membrane</keyword>
<dbReference type="Proteomes" id="UP000295244">
    <property type="component" value="Unassembled WGS sequence"/>
</dbReference>
<sequence length="494" mass="53830">MSSEPREFLERPEAFGKPTAEREPPLLDRHLHPVGMLLDALGTIRQWIGIAAFPSLAALFGGGLRPGTLVLIGFFAVLLVVGAAVWGVLSWRATTYSVAGDTFTLRRGVVQKSERSLRLERIQSVDTVQGVIQRLFGVVELRIETAGGGSEPDVRLPALSRETAEALRERLTRVHRETGGGEEPEREVLRTLGVRELLVAGATSGQVGVAASLLAGATQFVQQVLPETLAARLFEAILPRDAGTAVLYVAALLVFAWLLAIGGTFLAYYGFTLSRSGDHLHIRRGLLNRYEATIPLARIQAIRVVEGVLRQPFGLAYLRVDSAGYGAEEGTSTTLYPLLPVKEVPGLLEAAAPEFAAPVQEVGPVPRRALRRYLIRAVVPVLLLAAPLSYFFYPWGMLALLLVLPAAVLGWLRFRAAGWNYASERLTVRFRNLARTTVVVPRRRLQSRTVSQTPFQRRLHLASLEVQVASGSTGAGFSVLDMDADDALKLLARL</sequence>
<dbReference type="PANTHER" id="PTHR34473:SF2">
    <property type="entry name" value="UPF0699 TRANSMEMBRANE PROTEIN YDBT"/>
    <property type="match status" value="1"/>
</dbReference>
<accession>A0A4R1BRA0</accession>
<feature type="transmembrane region" description="Helical" evidence="2">
    <location>
        <begin position="398"/>
        <end position="416"/>
    </location>
</feature>
<feature type="domain" description="YdbS-like PH" evidence="3">
    <location>
        <begin position="415"/>
        <end position="493"/>
    </location>
</feature>
<dbReference type="OrthoDB" id="3190163at2"/>
<dbReference type="EMBL" id="SKBU01000004">
    <property type="protein sequence ID" value="TCJ20299.1"/>
    <property type="molecule type" value="Genomic_DNA"/>
</dbReference>
<dbReference type="InterPro" id="IPR014529">
    <property type="entry name" value="UCP026631"/>
</dbReference>
<feature type="domain" description="YdbS-like PH" evidence="3">
    <location>
        <begin position="268"/>
        <end position="344"/>
    </location>
</feature>
<proteinExistence type="predicted"/>
<feature type="transmembrane region" description="Helical" evidence="2">
    <location>
        <begin position="245"/>
        <end position="271"/>
    </location>
</feature>
<dbReference type="InterPro" id="IPR005182">
    <property type="entry name" value="YdbS-like_PH"/>
</dbReference>
<organism evidence="4 5">
    <name type="scientific">Rubrobacter taiwanensis</name>
    <dbReference type="NCBI Taxonomy" id="185139"/>
    <lineage>
        <taxon>Bacteria</taxon>
        <taxon>Bacillati</taxon>
        <taxon>Actinomycetota</taxon>
        <taxon>Rubrobacteria</taxon>
        <taxon>Rubrobacterales</taxon>
        <taxon>Rubrobacteraceae</taxon>
        <taxon>Rubrobacter</taxon>
    </lineage>
</organism>
<name>A0A4R1BRA0_9ACTN</name>
<evidence type="ECO:0000313" key="5">
    <source>
        <dbReference type="Proteomes" id="UP000295244"/>
    </source>
</evidence>
<evidence type="ECO:0000256" key="1">
    <source>
        <dbReference type="SAM" id="MobiDB-lite"/>
    </source>
</evidence>
<dbReference type="RefSeq" id="WP_132687770.1">
    <property type="nucleotide sequence ID" value="NZ_SKBU01000004.1"/>
</dbReference>
<gene>
    <name evidence="4" type="ORF">E0L93_01990</name>
</gene>